<evidence type="ECO:0000256" key="6">
    <source>
        <dbReference type="SAM" id="MobiDB-lite"/>
    </source>
</evidence>
<dbReference type="PANTHER" id="PTHR46481:SF10">
    <property type="entry name" value="ZINC FINGER BED DOMAIN-CONTAINING PROTEIN 39"/>
    <property type="match status" value="1"/>
</dbReference>
<dbReference type="PANTHER" id="PTHR46481">
    <property type="entry name" value="ZINC FINGER BED DOMAIN-CONTAINING PROTEIN 4"/>
    <property type="match status" value="1"/>
</dbReference>
<comment type="caution">
    <text evidence="8">The sequence shown here is derived from an EMBL/GenBank/DDBJ whole genome shotgun (WGS) entry which is preliminary data.</text>
</comment>
<dbReference type="Proteomes" id="UP001249851">
    <property type="component" value="Unassembled WGS sequence"/>
</dbReference>
<dbReference type="InterPro" id="IPR052035">
    <property type="entry name" value="ZnF_BED_domain_contain"/>
</dbReference>
<feature type="domain" description="HAT C-terminal dimerisation" evidence="7">
    <location>
        <begin position="269"/>
        <end position="348"/>
    </location>
</feature>
<feature type="region of interest" description="Disordered" evidence="6">
    <location>
        <begin position="202"/>
        <end position="240"/>
    </location>
</feature>
<comment type="subcellular location">
    <subcellularLocation>
        <location evidence="1">Nucleus</location>
    </subcellularLocation>
</comment>
<dbReference type="EMBL" id="JARQWQ010000052">
    <property type="protein sequence ID" value="KAK2557045.1"/>
    <property type="molecule type" value="Genomic_DNA"/>
</dbReference>
<evidence type="ECO:0000313" key="9">
    <source>
        <dbReference type="Proteomes" id="UP001249851"/>
    </source>
</evidence>
<keyword evidence="9" id="KW-1185">Reference proteome</keyword>
<keyword evidence="4" id="KW-0862">Zinc</keyword>
<protein>
    <submittedName>
        <fullName evidence="8">E3 SUMO-protein ligase ZBED1</fullName>
    </submittedName>
</protein>
<dbReference type="GO" id="GO:0046983">
    <property type="term" value="F:protein dimerization activity"/>
    <property type="evidence" value="ECO:0007669"/>
    <property type="project" value="InterPro"/>
</dbReference>
<evidence type="ECO:0000256" key="4">
    <source>
        <dbReference type="ARBA" id="ARBA00022833"/>
    </source>
</evidence>
<evidence type="ECO:0000259" key="7">
    <source>
        <dbReference type="Pfam" id="PF05699"/>
    </source>
</evidence>
<dbReference type="GO" id="GO:0016874">
    <property type="term" value="F:ligase activity"/>
    <property type="evidence" value="ECO:0007669"/>
    <property type="project" value="UniProtKB-KW"/>
</dbReference>
<dbReference type="GO" id="GO:0005634">
    <property type="term" value="C:nucleus"/>
    <property type="evidence" value="ECO:0007669"/>
    <property type="project" value="UniProtKB-SubCell"/>
</dbReference>
<evidence type="ECO:0000313" key="8">
    <source>
        <dbReference type="EMBL" id="KAK2557045.1"/>
    </source>
</evidence>
<evidence type="ECO:0000256" key="2">
    <source>
        <dbReference type="ARBA" id="ARBA00022723"/>
    </source>
</evidence>
<gene>
    <name evidence="8" type="ORF">P5673_020903</name>
</gene>
<evidence type="ECO:0000256" key="3">
    <source>
        <dbReference type="ARBA" id="ARBA00022771"/>
    </source>
</evidence>
<evidence type="ECO:0000256" key="1">
    <source>
        <dbReference type="ARBA" id="ARBA00004123"/>
    </source>
</evidence>
<keyword evidence="3" id="KW-0863">Zinc-finger</keyword>
<dbReference type="GO" id="GO:0008270">
    <property type="term" value="F:zinc ion binding"/>
    <property type="evidence" value="ECO:0007669"/>
    <property type="project" value="UniProtKB-KW"/>
</dbReference>
<keyword evidence="5" id="KW-0539">Nucleus</keyword>
<organism evidence="8 9">
    <name type="scientific">Acropora cervicornis</name>
    <name type="common">Staghorn coral</name>
    <dbReference type="NCBI Taxonomy" id="6130"/>
    <lineage>
        <taxon>Eukaryota</taxon>
        <taxon>Metazoa</taxon>
        <taxon>Cnidaria</taxon>
        <taxon>Anthozoa</taxon>
        <taxon>Hexacorallia</taxon>
        <taxon>Scleractinia</taxon>
        <taxon>Astrocoeniina</taxon>
        <taxon>Acroporidae</taxon>
        <taxon>Acropora</taxon>
    </lineage>
</organism>
<keyword evidence="8" id="KW-0436">Ligase</keyword>
<reference evidence="8" key="2">
    <citation type="journal article" date="2023" name="Science">
        <title>Genomic signatures of disease resistance in endangered staghorn corals.</title>
        <authorList>
            <person name="Vollmer S.V."/>
            <person name="Selwyn J.D."/>
            <person name="Despard B.A."/>
            <person name="Roesel C.L."/>
        </authorList>
    </citation>
    <scope>NUCLEOTIDE SEQUENCE</scope>
    <source>
        <strain evidence="8">K2</strain>
    </source>
</reference>
<sequence length="351" mass="39602">MRRVVGYFHRSAVATSILREKQKLLQLPEHKLVIDVSTRWNSAVDMISRYLEQQPAIYAAPTSTELRKRGKDISALSERELTYAEELVAVLTLLKIATTALCEKSVPTLSMILPLQHQLLNCIMKARDDDSALIKQVKKEVVNDFSTRYQDTCTKKDLTTLDAHHELTVQAVFSLSSVKSKAAVKVDTSEVAQSEATVELPALPNFPNESHDDLHTVPSPAKKMRQETKESESVMNKPTRPTAMSSLFGDIYMTSVQQPKSEQDICEAEVSQYKKELSINATENPLTWWRQNNERYPSLAILAKKYLCIPATSVPSERVFSTAGDIVTAQRSQLKSEHVDRLIFLKKNWNP</sequence>
<reference evidence="8" key="1">
    <citation type="journal article" date="2023" name="G3 (Bethesda)">
        <title>Whole genome assembly and annotation of the endangered Caribbean coral Acropora cervicornis.</title>
        <authorList>
            <person name="Selwyn J.D."/>
            <person name="Vollmer S.V."/>
        </authorList>
    </citation>
    <scope>NUCLEOTIDE SEQUENCE</scope>
    <source>
        <strain evidence="8">K2</strain>
    </source>
</reference>
<name>A0AAD9V170_ACRCE</name>
<dbReference type="AlphaFoldDB" id="A0AAD9V170"/>
<dbReference type="InterPro" id="IPR008906">
    <property type="entry name" value="HATC_C_dom"/>
</dbReference>
<keyword evidence="2" id="KW-0479">Metal-binding</keyword>
<proteinExistence type="predicted"/>
<dbReference type="InterPro" id="IPR012337">
    <property type="entry name" value="RNaseH-like_sf"/>
</dbReference>
<dbReference type="Pfam" id="PF05699">
    <property type="entry name" value="Dimer_Tnp_hAT"/>
    <property type="match status" value="1"/>
</dbReference>
<evidence type="ECO:0000256" key="5">
    <source>
        <dbReference type="ARBA" id="ARBA00023242"/>
    </source>
</evidence>
<dbReference type="SUPFAM" id="SSF53098">
    <property type="entry name" value="Ribonuclease H-like"/>
    <property type="match status" value="1"/>
</dbReference>
<accession>A0AAD9V170</accession>